<dbReference type="RefSeq" id="WP_112113622.1">
    <property type="nucleotide sequence ID" value="NZ_QLSZ01000009.1"/>
</dbReference>
<keyword evidence="2" id="KW-1185">Reference proteome</keyword>
<reference evidence="1 2" key="1">
    <citation type="submission" date="2018-06" db="EMBL/GenBank/DDBJ databases">
        <title>Genomic Encyclopedia of Archaeal and Bacterial Type Strains, Phase II (KMG-II): from individual species to whole genera.</title>
        <authorList>
            <person name="Goeker M."/>
        </authorList>
    </citation>
    <scope>NUCLEOTIDE SEQUENCE [LARGE SCALE GENOMIC DNA]</scope>
    <source>
        <strain evidence="1 2">DSM 25663</strain>
    </source>
</reference>
<dbReference type="AlphaFoldDB" id="A0A328YDT9"/>
<sequence length="210" mass="24622">MKKRIAVMLLITLSACQGNKEVKLPDATLTVVADVQNHSPVYIFFAKQEKDTLAEVNRNNTISNTNWIFNIDKRLPLRLVIPEIVKLQTKKETSIHKSEETENYFAYANTVKKTMAFLPFTKVNYIQSKPKQGIAISFAKDNTLWINDASVSQDQLMEYLTKMPKEKQYEYVFCFEKEMNFNQYFNDELFINSLKKKFPTTHFNKNEFVY</sequence>
<evidence type="ECO:0000313" key="2">
    <source>
        <dbReference type="Proteomes" id="UP000248840"/>
    </source>
</evidence>
<dbReference type="Proteomes" id="UP000248840">
    <property type="component" value="Unassembled WGS sequence"/>
</dbReference>
<name>A0A328YDT9_9FLAO</name>
<evidence type="ECO:0000313" key="1">
    <source>
        <dbReference type="EMBL" id="RAR70775.1"/>
    </source>
</evidence>
<protein>
    <recommendedName>
        <fullName evidence="3">Lipoprotein</fullName>
    </recommendedName>
</protein>
<organism evidence="1 2">
    <name type="scientific">Flavobacterium aciduliphilum</name>
    <dbReference type="NCBI Taxonomy" id="1101402"/>
    <lineage>
        <taxon>Bacteria</taxon>
        <taxon>Pseudomonadati</taxon>
        <taxon>Bacteroidota</taxon>
        <taxon>Flavobacteriia</taxon>
        <taxon>Flavobacteriales</taxon>
        <taxon>Flavobacteriaceae</taxon>
        <taxon>Flavobacterium</taxon>
    </lineage>
</organism>
<accession>A0A328YDT9</accession>
<dbReference type="OrthoDB" id="1148707at2"/>
<dbReference type="PROSITE" id="PS51257">
    <property type="entry name" value="PROKAR_LIPOPROTEIN"/>
    <property type="match status" value="1"/>
</dbReference>
<gene>
    <name evidence="1" type="ORF">CLV55_10926</name>
</gene>
<proteinExistence type="predicted"/>
<dbReference type="EMBL" id="QLSZ01000009">
    <property type="protein sequence ID" value="RAR70775.1"/>
    <property type="molecule type" value="Genomic_DNA"/>
</dbReference>
<evidence type="ECO:0008006" key="3">
    <source>
        <dbReference type="Google" id="ProtNLM"/>
    </source>
</evidence>
<comment type="caution">
    <text evidence="1">The sequence shown here is derived from an EMBL/GenBank/DDBJ whole genome shotgun (WGS) entry which is preliminary data.</text>
</comment>